<dbReference type="SUPFAM" id="SSF54768">
    <property type="entry name" value="dsRNA-binding domain-like"/>
    <property type="match status" value="2"/>
</dbReference>
<dbReference type="GO" id="GO:0003723">
    <property type="term" value="F:RNA binding"/>
    <property type="evidence" value="ECO:0007669"/>
    <property type="project" value="UniProtKB-KW"/>
</dbReference>
<protein>
    <recommendedName>
        <fullName evidence="4">DRBM domain-containing protein</fullName>
    </recommendedName>
</protein>
<dbReference type="Proteomes" id="UP000323506">
    <property type="component" value="Chromosome D09"/>
</dbReference>
<dbReference type="Pfam" id="PF00035">
    <property type="entry name" value="dsrm"/>
    <property type="match status" value="2"/>
</dbReference>
<dbReference type="SMART" id="SM00358">
    <property type="entry name" value="DSRM"/>
    <property type="match status" value="2"/>
</dbReference>
<dbReference type="Gene3D" id="3.30.160.20">
    <property type="match status" value="2"/>
</dbReference>
<keyword evidence="6" id="KW-1185">Reference proteome</keyword>
<evidence type="ECO:0000313" key="6">
    <source>
        <dbReference type="Proteomes" id="UP000323506"/>
    </source>
</evidence>
<dbReference type="PANTHER" id="PTHR46031:SF37">
    <property type="entry name" value="DRBM DOMAIN-CONTAINING PROTEIN"/>
    <property type="match status" value="1"/>
</dbReference>
<keyword evidence="1" id="KW-0677">Repeat</keyword>
<evidence type="ECO:0000313" key="5">
    <source>
        <dbReference type="EMBL" id="TYG52956.1"/>
    </source>
</evidence>
<keyword evidence="2" id="KW-0694">RNA-binding</keyword>
<organism evidence="5 6">
    <name type="scientific">Gossypium darwinii</name>
    <name type="common">Darwin's cotton</name>
    <name type="synonym">Gossypium barbadense var. darwinii</name>
    <dbReference type="NCBI Taxonomy" id="34276"/>
    <lineage>
        <taxon>Eukaryota</taxon>
        <taxon>Viridiplantae</taxon>
        <taxon>Streptophyta</taxon>
        <taxon>Embryophyta</taxon>
        <taxon>Tracheophyta</taxon>
        <taxon>Spermatophyta</taxon>
        <taxon>Magnoliopsida</taxon>
        <taxon>eudicotyledons</taxon>
        <taxon>Gunneridae</taxon>
        <taxon>Pentapetalae</taxon>
        <taxon>rosids</taxon>
        <taxon>malvids</taxon>
        <taxon>Malvales</taxon>
        <taxon>Malvaceae</taxon>
        <taxon>Malvoideae</taxon>
        <taxon>Gossypium</taxon>
    </lineage>
</organism>
<dbReference type="PANTHER" id="PTHR46031">
    <property type="match status" value="1"/>
</dbReference>
<sequence>MTMTKGLPEHLLHKTRLQEYAQKSGLDLPVYDSSSEGFPRAPRFKASVRVNQTTYTSIKQASAIKDKDYKQLTISTVYQDLKCCKSILKDYALRMNHASPTYTTTQQDKFHPVYVSSLVFDGKTYRGEVSGSKKEAKQLVVRIAIESLLGILLQIINSKSKAHNGRNTINGHSSNMINTRRPVLVGPSKQPVNVLGSSVNANNHNKRKLEGDS</sequence>
<dbReference type="AlphaFoldDB" id="A0A5D2BBV0"/>
<feature type="domain" description="DRBM" evidence="4">
    <location>
        <begin position="13"/>
        <end position="82"/>
    </location>
</feature>
<evidence type="ECO:0000256" key="3">
    <source>
        <dbReference type="SAM" id="MobiDB-lite"/>
    </source>
</evidence>
<evidence type="ECO:0000256" key="2">
    <source>
        <dbReference type="ARBA" id="ARBA00022884"/>
    </source>
</evidence>
<name>A0A5D2BBV0_GOSDA</name>
<accession>A0A5D2BBV0</accession>
<proteinExistence type="predicted"/>
<dbReference type="CDD" id="cd00048">
    <property type="entry name" value="DSRM_SF"/>
    <property type="match status" value="1"/>
</dbReference>
<evidence type="ECO:0000259" key="4">
    <source>
        <dbReference type="SMART" id="SM00358"/>
    </source>
</evidence>
<dbReference type="InterPro" id="IPR014720">
    <property type="entry name" value="dsRBD_dom"/>
</dbReference>
<feature type="region of interest" description="Disordered" evidence="3">
    <location>
        <begin position="193"/>
        <end position="213"/>
    </location>
</feature>
<gene>
    <name evidence="5" type="ORF">ES288_D09G070000v1</name>
</gene>
<feature type="domain" description="DRBM" evidence="4">
    <location>
        <begin position="84"/>
        <end position="149"/>
    </location>
</feature>
<reference evidence="5 6" key="1">
    <citation type="submission" date="2019-06" db="EMBL/GenBank/DDBJ databases">
        <title>WGS assembly of Gossypium darwinii.</title>
        <authorList>
            <person name="Chen Z.J."/>
            <person name="Sreedasyam A."/>
            <person name="Ando A."/>
            <person name="Song Q."/>
            <person name="De L."/>
            <person name="Hulse-Kemp A."/>
            <person name="Ding M."/>
            <person name="Ye W."/>
            <person name="Kirkbride R."/>
            <person name="Jenkins J."/>
            <person name="Plott C."/>
            <person name="Lovell J."/>
            <person name="Lin Y.-M."/>
            <person name="Vaughn R."/>
            <person name="Liu B."/>
            <person name="Li W."/>
            <person name="Simpson S."/>
            <person name="Scheffler B."/>
            <person name="Saski C."/>
            <person name="Grover C."/>
            <person name="Hu G."/>
            <person name="Conover J."/>
            <person name="Carlson J."/>
            <person name="Shu S."/>
            <person name="Boston L."/>
            <person name="Williams M."/>
            <person name="Peterson D."/>
            <person name="Mcgee K."/>
            <person name="Jones D."/>
            <person name="Wendel J."/>
            <person name="Stelly D."/>
            <person name="Grimwood J."/>
            <person name="Schmutz J."/>
        </authorList>
    </citation>
    <scope>NUCLEOTIDE SEQUENCE [LARGE SCALE GENOMIC DNA]</scope>
    <source>
        <strain evidence="5">1808015.09</strain>
    </source>
</reference>
<evidence type="ECO:0000256" key="1">
    <source>
        <dbReference type="ARBA" id="ARBA00022737"/>
    </source>
</evidence>
<dbReference type="EMBL" id="CM017709">
    <property type="protein sequence ID" value="TYG52956.1"/>
    <property type="molecule type" value="Genomic_DNA"/>
</dbReference>